<keyword evidence="3" id="KW-0067">ATP-binding</keyword>
<comment type="caution">
    <text evidence="3">The sequence shown here is derived from an EMBL/GenBank/DDBJ whole genome shotgun (WGS) entry which is preliminary data.</text>
</comment>
<dbReference type="GO" id="GO:0005524">
    <property type="term" value="F:ATP binding"/>
    <property type="evidence" value="ECO:0007669"/>
    <property type="project" value="UniProtKB-KW"/>
</dbReference>
<sequence>MISKDLLLEVASNQKSDLQRHASALERSEMKDLPLLRSHALIISGIRRCGKSTLLVQLLRGGYPDAFYLNFEDPRLYGFEVGDFQKIDKIIEEREVKDVFFDEVQVVEGWERYVRQKLDLGDYQMVITGSNASLLSRELGTKLTGRHVTRELFPFSYVQFCEFADLKMSAESTMDYLNLGGFPEYLKSRRQELLHQLLDDLLLRDIAVRYGVRDIKSLQNLAVYLISNVAKPVSGNNLRKILEIKATSTVMEYFSYLEESWLFFFVPKFSYSQRKQLVNARKVYAIDTGLVTANSRSFSEDHGRRFENMVFLHYRRLYPEIYYFAEKGECDFVVFDRQGLVALVQVCVQLNPDNLKRELDGLWEAMKFFEQKESVLVTLAQEDEFEKDGYKVRVVPFHNLAK</sequence>
<evidence type="ECO:0000313" key="4">
    <source>
        <dbReference type="Proteomes" id="UP001595766"/>
    </source>
</evidence>
<dbReference type="RefSeq" id="WP_241295939.1">
    <property type="nucleotide sequence ID" value="NZ_JAKZGR010000011.1"/>
</dbReference>
<keyword evidence="4" id="KW-1185">Reference proteome</keyword>
<dbReference type="InterPro" id="IPR027417">
    <property type="entry name" value="P-loop_NTPase"/>
</dbReference>
<protein>
    <submittedName>
        <fullName evidence="3">ATP-binding protein</fullName>
    </submittedName>
</protein>
<dbReference type="EMBL" id="JBHSAV010000016">
    <property type="protein sequence ID" value="MFC3975735.1"/>
    <property type="molecule type" value="Genomic_DNA"/>
</dbReference>
<dbReference type="InterPro" id="IPR041682">
    <property type="entry name" value="AAA_14"/>
</dbReference>
<feature type="domain" description="DUF4143" evidence="2">
    <location>
        <begin position="204"/>
        <end position="347"/>
    </location>
</feature>
<evidence type="ECO:0000259" key="1">
    <source>
        <dbReference type="Pfam" id="PF13173"/>
    </source>
</evidence>
<gene>
    <name evidence="3" type="ORF">ACFOUP_05070</name>
</gene>
<dbReference type="Pfam" id="PF13173">
    <property type="entry name" value="AAA_14"/>
    <property type="match status" value="1"/>
</dbReference>
<dbReference type="PANTHER" id="PTHR33295:SF8">
    <property type="entry name" value="AAA+ ATPASE DOMAIN-CONTAINING PROTEIN"/>
    <property type="match status" value="1"/>
</dbReference>
<dbReference type="Proteomes" id="UP001595766">
    <property type="component" value="Unassembled WGS sequence"/>
</dbReference>
<evidence type="ECO:0000259" key="2">
    <source>
        <dbReference type="Pfam" id="PF13635"/>
    </source>
</evidence>
<dbReference type="InterPro" id="IPR025420">
    <property type="entry name" value="DUF4143"/>
</dbReference>
<keyword evidence="3" id="KW-0547">Nucleotide-binding</keyword>
<feature type="domain" description="AAA" evidence="1">
    <location>
        <begin position="39"/>
        <end position="161"/>
    </location>
</feature>
<name>A0ABV8EIM4_9BACT</name>
<accession>A0ABV8EIM4</accession>
<organism evidence="3 4">
    <name type="scientific">Belliella kenyensis</name>
    <dbReference type="NCBI Taxonomy" id="1472724"/>
    <lineage>
        <taxon>Bacteria</taxon>
        <taxon>Pseudomonadati</taxon>
        <taxon>Bacteroidota</taxon>
        <taxon>Cytophagia</taxon>
        <taxon>Cytophagales</taxon>
        <taxon>Cyclobacteriaceae</taxon>
        <taxon>Belliella</taxon>
    </lineage>
</organism>
<dbReference type="Pfam" id="PF13635">
    <property type="entry name" value="DUF4143"/>
    <property type="match status" value="1"/>
</dbReference>
<dbReference type="PANTHER" id="PTHR33295">
    <property type="entry name" value="ATPASE"/>
    <property type="match status" value="1"/>
</dbReference>
<dbReference type="SUPFAM" id="SSF52540">
    <property type="entry name" value="P-loop containing nucleoside triphosphate hydrolases"/>
    <property type="match status" value="1"/>
</dbReference>
<reference evidence="4" key="1">
    <citation type="journal article" date="2019" name="Int. J. Syst. Evol. Microbiol.">
        <title>The Global Catalogue of Microorganisms (GCM) 10K type strain sequencing project: providing services to taxonomists for standard genome sequencing and annotation.</title>
        <authorList>
            <consortium name="The Broad Institute Genomics Platform"/>
            <consortium name="The Broad Institute Genome Sequencing Center for Infectious Disease"/>
            <person name="Wu L."/>
            <person name="Ma J."/>
        </authorList>
    </citation>
    <scope>NUCLEOTIDE SEQUENCE [LARGE SCALE GENOMIC DNA]</scope>
    <source>
        <strain evidence="4">CECT 8551</strain>
    </source>
</reference>
<proteinExistence type="predicted"/>
<evidence type="ECO:0000313" key="3">
    <source>
        <dbReference type="EMBL" id="MFC3975735.1"/>
    </source>
</evidence>